<dbReference type="HOGENOM" id="CLU_493648_0_0_1"/>
<feature type="compositionally biased region" description="Low complexity" evidence="2">
    <location>
        <begin position="409"/>
        <end position="504"/>
    </location>
</feature>
<organism evidence="3 4">
    <name type="scientific">Wickerhamomyces ciferrii (strain ATCC 14091 / BCRC 22168 / CBS 111 / JCM 3599 / NBRC 0793 / NRRL Y-1031 F-60-10)</name>
    <name type="common">Yeast</name>
    <name type="synonym">Pichia ciferrii</name>
    <dbReference type="NCBI Taxonomy" id="1206466"/>
    <lineage>
        <taxon>Eukaryota</taxon>
        <taxon>Fungi</taxon>
        <taxon>Dikarya</taxon>
        <taxon>Ascomycota</taxon>
        <taxon>Saccharomycotina</taxon>
        <taxon>Saccharomycetes</taxon>
        <taxon>Phaffomycetales</taxon>
        <taxon>Wickerhamomycetaceae</taxon>
        <taxon>Wickerhamomyces</taxon>
    </lineage>
</organism>
<keyword evidence="1" id="KW-0175">Coiled coil</keyword>
<feature type="compositionally biased region" description="Low complexity" evidence="2">
    <location>
        <begin position="110"/>
        <end position="120"/>
    </location>
</feature>
<feature type="region of interest" description="Disordered" evidence="2">
    <location>
        <begin position="403"/>
        <end position="504"/>
    </location>
</feature>
<dbReference type="PANTHER" id="PTHR23030">
    <property type="entry name" value="PCD6 INTERACTING PROTEIN-RELATED"/>
    <property type="match status" value="1"/>
</dbReference>
<evidence type="ECO:0000313" key="3">
    <source>
        <dbReference type="EMBL" id="CCH44063.1"/>
    </source>
</evidence>
<accession>K0KRT9</accession>
<proteinExistence type="predicted"/>
<reference evidence="3 4" key="1">
    <citation type="journal article" date="2012" name="Eukaryot. Cell">
        <title>Draft genome sequence of Wickerhamomyces ciferrii NRRL Y-1031 F-60-10.</title>
        <authorList>
            <person name="Schneider J."/>
            <person name="Andrea H."/>
            <person name="Blom J."/>
            <person name="Jaenicke S."/>
            <person name="Ruckert C."/>
            <person name="Schorsch C."/>
            <person name="Szczepanowski R."/>
            <person name="Farwick M."/>
            <person name="Goesmann A."/>
            <person name="Puhler A."/>
            <person name="Schaffer S."/>
            <person name="Tauch A."/>
            <person name="Kohler T."/>
            <person name="Brinkrolf K."/>
        </authorList>
    </citation>
    <scope>NUCLEOTIDE SEQUENCE [LARGE SCALE GENOMIC DNA]</scope>
    <source>
        <strain evidence="4">ATCC 14091 / BCRC 22168 / CBS 111 / JCM 3599 / NBRC 0793 / NRRL Y-1031 F-60-10</strain>
    </source>
</reference>
<evidence type="ECO:0000313" key="4">
    <source>
        <dbReference type="Proteomes" id="UP000009328"/>
    </source>
</evidence>
<feature type="compositionally biased region" description="Polar residues" evidence="2">
    <location>
        <begin position="369"/>
        <end position="382"/>
    </location>
</feature>
<dbReference type="STRING" id="1206466.K0KRT9"/>
<evidence type="ECO:0000256" key="1">
    <source>
        <dbReference type="SAM" id="Coils"/>
    </source>
</evidence>
<evidence type="ECO:0000256" key="2">
    <source>
        <dbReference type="SAM" id="MobiDB-lite"/>
    </source>
</evidence>
<gene>
    <name evidence="3" type="ORF">BN7_3622</name>
</gene>
<name>K0KRT9_WICCF</name>
<feature type="region of interest" description="Disordered" evidence="2">
    <location>
        <begin position="351"/>
        <end position="389"/>
    </location>
</feature>
<feature type="region of interest" description="Disordered" evidence="2">
    <location>
        <begin position="110"/>
        <end position="150"/>
    </location>
</feature>
<sequence length="552" mass="64178">MSISETKDEISLQKKRKLSSINMDDSLNSQDVDQILENLDELNEINDIESIQKKLQGDYKNLAKEFGNSRLSRVETFLNNIEKLQLQLKKQNDDYEEFVLNNLPLLDQETSSESISTAESKLNKRRKNASQSELIKRATSPPPGTPISPPLENIPIFTESFEKILDPYRSKLKILKSKYDYESDLIENSTRSNVELVWRQSIKDRMDLKKSIRSSTAQDLIRLENDYYNDDKLSKLSHLDKRFKISTKKVGERKNSRYASNEQIKKVDQRVRKFNTFFSTDKKPIFEAFENEIEYDLDLIKNKIQIPIKLEKIEANYLYQEQPLKKESIGPTTMTDLVNNEIEERGISGINFQFPNGQQQHQQHQVPQDSRSQNNTPNTGFTHIQPKGELPMRHQANQTIYVGYPNLPPQQQQSSSSSPGLQSQQQPQQQQQQQSQSQIQTPQSQQQYIPQQQQQQPQQGLYQHPSHQGYIQQQTQQQQQQQAAYGQPQQPQQPSPYLQQTQYQYQQTLPSGYYNPQQVPQTTYYASNVPQYGQYPVYTTTASYPQVQQQPQ</sequence>
<dbReference type="Proteomes" id="UP000009328">
    <property type="component" value="Unassembled WGS sequence"/>
</dbReference>
<keyword evidence="4" id="KW-1185">Reference proteome</keyword>
<feature type="compositionally biased region" description="Pro residues" evidence="2">
    <location>
        <begin position="140"/>
        <end position="149"/>
    </location>
</feature>
<feature type="compositionally biased region" description="Low complexity" evidence="2">
    <location>
        <begin position="351"/>
        <end position="368"/>
    </location>
</feature>
<protein>
    <submittedName>
        <fullName evidence="3">Uncharacterized protein</fullName>
    </submittedName>
</protein>
<dbReference type="InParanoid" id="K0KRT9"/>
<dbReference type="AlphaFoldDB" id="K0KRT9"/>
<comment type="caution">
    <text evidence="3">The sequence shown here is derived from an EMBL/GenBank/DDBJ whole genome shotgun (WGS) entry which is preliminary data.</text>
</comment>
<dbReference type="EMBL" id="CAIF01000107">
    <property type="protein sequence ID" value="CCH44063.1"/>
    <property type="molecule type" value="Genomic_DNA"/>
</dbReference>
<feature type="coiled-coil region" evidence="1">
    <location>
        <begin position="45"/>
        <end position="101"/>
    </location>
</feature>